<protein>
    <submittedName>
        <fullName evidence="1">Uncharacterized protein</fullName>
    </submittedName>
</protein>
<gene>
    <name evidence="1" type="ORF">PoMZ_00354</name>
</gene>
<reference evidence="1 2" key="1">
    <citation type="journal article" date="2019" name="Mol. Biol. Evol.">
        <title>Blast fungal genomes show frequent chromosomal changes, gene gains and losses, and effector gene turnover.</title>
        <authorList>
            <person name="Gomez Luciano L.B."/>
            <person name="Jason Tsai I."/>
            <person name="Chuma I."/>
            <person name="Tosa Y."/>
            <person name="Chen Y.H."/>
            <person name="Li J.Y."/>
            <person name="Li M.Y."/>
            <person name="Jade Lu M.Y."/>
            <person name="Nakayashiki H."/>
            <person name="Li W.H."/>
        </authorList>
    </citation>
    <scope>NUCLEOTIDE SEQUENCE [LARGE SCALE GENOMIC DNA]</scope>
    <source>
        <strain evidence="1">MZ5-1-6</strain>
    </source>
</reference>
<sequence>MNTWRVELSRQAEEKKGANWFAGNERFERGEEERVDLGEDGDWMGGAFGEDEDHFESYYVVAVAIPGIKEQGSCQVCQGFQSKVNFSKWLHGSGWGCRISSFFRGGEPR</sequence>
<dbReference type="EMBL" id="CP034205">
    <property type="protein sequence ID" value="QBZ55457.1"/>
    <property type="molecule type" value="Genomic_DNA"/>
</dbReference>
<accession>A0A4P7MZJ2</accession>
<name>A0A4P7MZJ2_PYROR</name>
<proteinExistence type="predicted"/>
<dbReference type="Proteomes" id="UP000294847">
    <property type="component" value="Chromosome 2"/>
</dbReference>
<organism evidence="1 2">
    <name type="scientific">Pyricularia oryzae</name>
    <name type="common">Rice blast fungus</name>
    <name type="synonym">Magnaporthe oryzae</name>
    <dbReference type="NCBI Taxonomy" id="318829"/>
    <lineage>
        <taxon>Eukaryota</taxon>
        <taxon>Fungi</taxon>
        <taxon>Dikarya</taxon>
        <taxon>Ascomycota</taxon>
        <taxon>Pezizomycotina</taxon>
        <taxon>Sordariomycetes</taxon>
        <taxon>Sordariomycetidae</taxon>
        <taxon>Magnaporthales</taxon>
        <taxon>Pyriculariaceae</taxon>
        <taxon>Pyricularia</taxon>
    </lineage>
</organism>
<evidence type="ECO:0000313" key="1">
    <source>
        <dbReference type="EMBL" id="QBZ55457.1"/>
    </source>
</evidence>
<dbReference type="AlphaFoldDB" id="A0A4P7MZJ2"/>
<evidence type="ECO:0000313" key="2">
    <source>
        <dbReference type="Proteomes" id="UP000294847"/>
    </source>
</evidence>